<dbReference type="CDD" id="cd16841">
    <property type="entry name" value="RraA_family"/>
    <property type="match status" value="1"/>
</dbReference>
<dbReference type="EMBL" id="JBHUCM010000017">
    <property type="protein sequence ID" value="MFD1539753.1"/>
    <property type="molecule type" value="Genomic_DNA"/>
</dbReference>
<gene>
    <name evidence="2" type="ORF">ACFSJ0_22055</name>
</gene>
<evidence type="ECO:0000313" key="3">
    <source>
        <dbReference type="Proteomes" id="UP001597097"/>
    </source>
</evidence>
<accession>A0ABW4GAE8</accession>
<evidence type="ECO:0000256" key="1">
    <source>
        <dbReference type="ARBA" id="ARBA00029596"/>
    </source>
</evidence>
<dbReference type="Proteomes" id="UP001597097">
    <property type="component" value="Unassembled WGS sequence"/>
</dbReference>
<keyword evidence="3" id="KW-1185">Reference proteome</keyword>
<sequence length="229" mass="23556">MSNSSLLDRFTALDSAAVSDALDRLGLPSGAGGIRPLWGPAAVVGFAVTVGLEPRTDGPAGAHIATAAVESSDDQSVIVVDNQGRTDVSCWGGILSLGAARRGVRGVVADGVCRDVAEARELGFPVFSRGSIPVTARGRLQERSTGEPVSVAGLTVEQGDVVVADETGLVVVPRDRAEEVADIATAIVARERAIADEVRAGAPLSQTMHDARLAGELAGELSEEKEPVR</sequence>
<proteinExistence type="predicted"/>
<comment type="caution">
    <text evidence="2">The sequence shown here is derived from an EMBL/GenBank/DDBJ whole genome shotgun (WGS) entry which is preliminary data.</text>
</comment>
<dbReference type="InterPro" id="IPR005493">
    <property type="entry name" value="RraA/RraA-like"/>
</dbReference>
<dbReference type="PANTHER" id="PTHR33254:SF4">
    <property type="entry name" value="4-HYDROXY-4-METHYL-2-OXOGLUTARATE ALDOLASE 3-RELATED"/>
    <property type="match status" value="1"/>
</dbReference>
<protein>
    <recommendedName>
        <fullName evidence="1">Regulator of ribonuclease activity homolog</fullName>
    </recommendedName>
</protein>
<dbReference type="PANTHER" id="PTHR33254">
    <property type="entry name" value="4-HYDROXY-4-METHYL-2-OXOGLUTARATE ALDOLASE 3-RELATED"/>
    <property type="match status" value="1"/>
</dbReference>
<organism evidence="2 3">
    <name type="scientific">Nonomuraea guangzhouensis</name>
    <dbReference type="NCBI Taxonomy" id="1291555"/>
    <lineage>
        <taxon>Bacteria</taxon>
        <taxon>Bacillati</taxon>
        <taxon>Actinomycetota</taxon>
        <taxon>Actinomycetes</taxon>
        <taxon>Streptosporangiales</taxon>
        <taxon>Streptosporangiaceae</taxon>
        <taxon>Nonomuraea</taxon>
    </lineage>
</organism>
<reference evidence="3" key="1">
    <citation type="journal article" date="2019" name="Int. J. Syst. Evol. Microbiol.">
        <title>The Global Catalogue of Microorganisms (GCM) 10K type strain sequencing project: providing services to taxonomists for standard genome sequencing and annotation.</title>
        <authorList>
            <consortium name="The Broad Institute Genomics Platform"/>
            <consortium name="The Broad Institute Genome Sequencing Center for Infectious Disease"/>
            <person name="Wu L."/>
            <person name="Ma J."/>
        </authorList>
    </citation>
    <scope>NUCLEOTIDE SEQUENCE [LARGE SCALE GENOMIC DNA]</scope>
    <source>
        <strain evidence="3">CGMCC 1.15399</strain>
    </source>
</reference>
<evidence type="ECO:0000313" key="2">
    <source>
        <dbReference type="EMBL" id="MFD1539753.1"/>
    </source>
</evidence>
<dbReference type="Pfam" id="PF03737">
    <property type="entry name" value="RraA-like"/>
    <property type="match status" value="1"/>
</dbReference>
<dbReference type="RefSeq" id="WP_219534249.1">
    <property type="nucleotide sequence ID" value="NZ_JAHKRM010000021.1"/>
</dbReference>
<name>A0ABW4GAE8_9ACTN</name>